<dbReference type="PANTHER" id="PTHR10783:SF4">
    <property type="entry name" value="PHOSPHATE TRANSPORTER PHO1 HOMOLOG 3"/>
    <property type="match status" value="1"/>
</dbReference>
<dbReference type="GO" id="GO:0006817">
    <property type="term" value="P:phosphate ion transport"/>
    <property type="evidence" value="ECO:0007669"/>
    <property type="project" value="TreeGrafter"/>
</dbReference>
<proteinExistence type="predicted"/>
<organism evidence="1 2">
    <name type="scientific">Heracleum sosnowskyi</name>
    <dbReference type="NCBI Taxonomy" id="360622"/>
    <lineage>
        <taxon>Eukaryota</taxon>
        <taxon>Viridiplantae</taxon>
        <taxon>Streptophyta</taxon>
        <taxon>Embryophyta</taxon>
        <taxon>Tracheophyta</taxon>
        <taxon>Spermatophyta</taxon>
        <taxon>Magnoliopsida</taxon>
        <taxon>eudicotyledons</taxon>
        <taxon>Gunneridae</taxon>
        <taxon>Pentapetalae</taxon>
        <taxon>asterids</taxon>
        <taxon>campanulids</taxon>
        <taxon>Apiales</taxon>
        <taxon>Apiaceae</taxon>
        <taxon>Apioideae</taxon>
        <taxon>apioid superclade</taxon>
        <taxon>Tordylieae</taxon>
        <taxon>Tordyliinae</taxon>
        <taxon>Heracleum</taxon>
    </lineage>
</organism>
<dbReference type="GO" id="GO:0016036">
    <property type="term" value="P:cellular response to phosphate starvation"/>
    <property type="evidence" value="ECO:0007669"/>
    <property type="project" value="TreeGrafter"/>
</dbReference>
<evidence type="ECO:0000313" key="2">
    <source>
        <dbReference type="Proteomes" id="UP001237642"/>
    </source>
</evidence>
<protein>
    <submittedName>
        <fullName evidence="1">Uncharacterized protein</fullName>
    </submittedName>
</protein>
<dbReference type="GO" id="GO:0005886">
    <property type="term" value="C:plasma membrane"/>
    <property type="evidence" value="ECO:0007669"/>
    <property type="project" value="TreeGrafter"/>
</dbReference>
<dbReference type="PANTHER" id="PTHR10783">
    <property type="entry name" value="XENOTROPIC AND POLYTROPIC RETROVIRUS RECEPTOR 1-RELATED"/>
    <property type="match status" value="1"/>
</dbReference>
<name>A0AAD8I7Y6_9APIA</name>
<dbReference type="AlphaFoldDB" id="A0AAD8I7Y6"/>
<keyword evidence="2" id="KW-1185">Reference proteome</keyword>
<dbReference type="EMBL" id="JAUIZM010000006">
    <property type="protein sequence ID" value="KAK1379543.1"/>
    <property type="molecule type" value="Genomic_DNA"/>
</dbReference>
<reference evidence="1" key="1">
    <citation type="submission" date="2023-02" db="EMBL/GenBank/DDBJ databases">
        <title>Genome of toxic invasive species Heracleum sosnowskyi carries increased number of genes despite the absence of recent whole-genome duplications.</title>
        <authorList>
            <person name="Schelkunov M."/>
            <person name="Shtratnikova V."/>
            <person name="Makarenko M."/>
            <person name="Klepikova A."/>
            <person name="Omelchenko D."/>
            <person name="Novikova G."/>
            <person name="Obukhova E."/>
            <person name="Bogdanov V."/>
            <person name="Penin A."/>
            <person name="Logacheva M."/>
        </authorList>
    </citation>
    <scope>NUCLEOTIDE SEQUENCE</scope>
    <source>
        <strain evidence="1">Hsosn_3</strain>
        <tissue evidence="1">Leaf</tissue>
    </source>
</reference>
<evidence type="ECO:0000313" key="1">
    <source>
        <dbReference type="EMBL" id="KAK1379543.1"/>
    </source>
</evidence>
<accession>A0AAD8I7Y6</accession>
<dbReference type="GO" id="GO:0000822">
    <property type="term" value="F:inositol hexakisphosphate binding"/>
    <property type="evidence" value="ECO:0007669"/>
    <property type="project" value="TreeGrafter"/>
</dbReference>
<sequence>MDYNSLKTVLKDICHYHGRNRPAPLATDPPGFTRKLTLYRAFSGLNQRTISPKTHDTESQPILVNSAKRSNGEEDCFKKRFQVLLEMVDNSYIGSSDEVAKLMDRVEVAFVKHFSNSNRKKGLSILRPTSKRQRHGITAFLVILSNVEPVSIPWPYPPIEQCGKISYPIEQCITAFQ</sequence>
<reference evidence="1" key="2">
    <citation type="submission" date="2023-05" db="EMBL/GenBank/DDBJ databases">
        <authorList>
            <person name="Schelkunov M.I."/>
        </authorList>
    </citation>
    <scope>NUCLEOTIDE SEQUENCE</scope>
    <source>
        <strain evidence="1">Hsosn_3</strain>
        <tissue evidence="1">Leaf</tissue>
    </source>
</reference>
<dbReference type="Proteomes" id="UP001237642">
    <property type="component" value="Unassembled WGS sequence"/>
</dbReference>
<comment type="caution">
    <text evidence="1">The sequence shown here is derived from an EMBL/GenBank/DDBJ whole genome shotgun (WGS) entry which is preliminary data.</text>
</comment>
<dbReference type="GO" id="GO:0005802">
    <property type="term" value="C:trans-Golgi network"/>
    <property type="evidence" value="ECO:0007669"/>
    <property type="project" value="TreeGrafter"/>
</dbReference>
<gene>
    <name evidence="1" type="ORF">POM88_026287</name>
</gene>